<sequence>MTYQIDITDEAQLNIKEASEYYLEISTSLNHKFTADLVKTIDELAENPLYHQIRYKGIRIAHTKTFPFGIHFFIDGTTLRVLKILHHKQYYK</sequence>
<evidence type="ECO:0000313" key="3">
    <source>
        <dbReference type="Proteomes" id="UP000095713"/>
    </source>
</evidence>
<dbReference type="InterPro" id="IPR007712">
    <property type="entry name" value="RelE/ParE_toxin"/>
</dbReference>
<keyword evidence="1" id="KW-1277">Toxin-antitoxin system</keyword>
<gene>
    <name evidence="2" type="ORF">A8C32_09970</name>
</gene>
<name>A0A1E5TER2_9FLAO</name>
<dbReference type="Pfam" id="PF05016">
    <property type="entry name" value="ParE_toxin"/>
    <property type="match status" value="1"/>
</dbReference>
<dbReference type="EMBL" id="MDJD01000006">
    <property type="protein sequence ID" value="OEK09828.1"/>
    <property type="molecule type" value="Genomic_DNA"/>
</dbReference>
<dbReference type="STRING" id="1849968.A8C32_09970"/>
<reference evidence="2 3" key="1">
    <citation type="submission" date="2016-05" db="EMBL/GenBank/DDBJ databases">
        <title>Draft Genome Sequence of Algibacter sp. Strain SK-16 Isolated from the Surface Water of Aburatsubo Inlet.</title>
        <authorList>
            <person name="Wong S.-K."/>
            <person name="Yoshizawa S."/>
            <person name="Nakajima Y."/>
            <person name="Ogura Y."/>
            <person name="Tetsuya H."/>
            <person name="Hamasaki K."/>
        </authorList>
    </citation>
    <scope>NUCLEOTIDE SEQUENCE [LARGE SCALE GENOMIC DNA]</scope>
    <source>
        <strain evidence="2 3">SK-16</strain>
    </source>
</reference>
<dbReference type="Proteomes" id="UP000095713">
    <property type="component" value="Unassembled WGS sequence"/>
</dbReference>
<accession>A0A1E5TER2</accession>
<protein>
    <recommendedName>
        <fullName evidence="4">Plasmid stabilization protein</fullName>
    </recommendedName>
</protein>
<evidence type="ECO:0008006" key="4">
    <source>
        <dbReference type="Google" id="ProtNLM"/>
    </source>
</evidence>
<keyword evidence="3" id="KW-1185">Reference proteome</keyword>
<proteinExistence type="predicted"/>
<evidence type="ECO:0000256" key="1">
    <source>
        <dbReference type="ARBA" id="ARBA00022649"/>
    </source>
</evidence>
<dbReference type="InterPro" id="IPR035093">
    <property type="entry name" value="RelE/ParE_toxin_dom_sf"/>
</dbReference>
<dbReference type="Gene3D" id="3.30.2310.20">
    <property type="entry name" value="RelE-like"/>
    <property type="match status" value="1"/>
</dbReference>
<dbReference type="AlphaFoldDB" id="A0A1E5TER2"/>
<dbReference type="RefSeq" id="WP_069828488.1">
    <property type="nucleotide sequence ID" value="NZ_MDJD01000006.1"/>
</dbReference>
<evidence type="ECO:0000313" key="2">
    <source>
        <dbReference type="EMBL" id="OEK09828.1"/>
    </source>
</evidence>
<dbReference type="OrthoDB" id="595476at2"/>
<organism evidence="2 3">
    <name type="scientific">Flavivirga aquatica</name>
    <dbReference type="NCBI Taxonomy" id="1849968"/>
    <lineage>
        <taxon>Bacteria</taxon>
        <taxon>Pseudomonadati</taxon>
        <taxon>Bacteroidota</taxon>
        <taxon>Flavobacteriia</taxon>
        <taxon>Flavobacteriales</taxon>
        <taxon>Flavobacteriaceae</taxon>
        <taxon>Flavivirga</taxon>
    </lineage>
</organism>
<comment type="caution">
    <text evidence="2">The sequence shown here is derived from an EMBL/GenBank/DDBJ whole genome shotgun (WGS) entry which is preliminary data.</text>
</comment>